<keyword evidence="9" id="KW-1185">Reference proteome</keyword>
<dbReference type="Proteomes" id="UP000198921">
    <property type="component" value="Unassembled WGS sequence"/>
</dbReference>
<keyword evidence="3" id="KW-1003">Cell membrane</keyword>
<feature type="transmembrane region" description="Helical" evidence="7">
    <location>
        <begin position="163"/>
        <end position="184"/>
    </location>
</feature>
<dbReference type="RefSeq" id="WP_091161485.1">
    <property type="nucleotide sequence ID" value="NZ_FNOT01000020.1"/>
</dbReference>
<feature type="transmembrane region" description="Helical" evidence="7">
    <location>
        <begin position="284"/>
        <end position="307"/>
    </location>
</feature>
<dbReference type="STRING" id="1137993.SAMN05660209_04636"/>
<dbReference type="Pfam" id="PF13440">
    <property type="entry name" value="Polysacc_synt_3"/>
    <property type="match status" value="1"/>
</dbReference>
<protein>
    <submittedName>
        <fullName evidence="8">Polysaccharide biosynthesis protein</fullName>
    </submittedName>
</protein>
<dbReference type="InterPro" id="IPR050833">
    <property type="entry name" value="Poly_Biosynth_Transport"/>
</dbReference>
<keyword evidence="6 7" id="KW-0472">Membrane</keyword>
<evidence type="ECO:0000313" key="9">
    <source>
        <dbReference type="Proteomes" id="UP000198921"/>
    </source>
</evidence>
<feature type="transmembrane region" description="Helical" evidence="7">
    <location>
        <begin position="135"/>
        <end position="157"/>
    </location>
</feature>
<evidence type="ECO:0000256" key="4">
    <source>
        <dbReference type="ARBA" id="ARBA00022692"/>
    </source>
</evidence>
<feature type="transmembrane region" description="Helical" evidence="7">
    <location>
        <begin position="105"/>
        <end position="123"/>
    </location>
</feature>
<proteinExistence type="inferred from homology"/>
<evidence type="ECO:0000313" key="8">
    <source>
        <dbReference type="EMBL" id="SDZ09120.1"/>
    </source>
</evidence>
<name>A0A1H3Q777_9ACTN</name>
<keyword evidence="4 7" id="KW-0812">Transmembrane</keyword>
<feature type="transmembrane region" description="Helical" evidence="7">
    <location>
        <begin position="75"/>
        <end position="93"/>
    </location>
</feature>
<evidence type="ECO:0000256" key="5">
    <source>
        <dbReference type="ARBA" id="ARBA00022989"/>
    </source>
</evidence>
<evidence type="ECO:0000256" key="7">
    <source>
        <dbReference type="SAM" id="Phobius"/>
    </source>
</evidence>
<feature type="transmembrane region" description="Helical" evidence="7">
    <location>
        <begin position="372"/>
        <end position="392"/>
    </location>
</feature>
<dbReference type="PANTHER" id="PTHR30250">
    <property type="entry name" value="PST FAMILY PREDICTED COLANIC ACID TRANSPORTER"/>
    <property type="match status" value="1"/>
</dbReference>
<reference evidence="9" key="1">
    <citation type="submission" date="2016-10" db="EMBL/GenBank/DDBJ databases">
        <authorList>
            <person name="Varghese N."/>
            <person name="Submissions S."/>
        </authorList>
    </citation>
    <scope>NUCLEOTIDE SEQUENCE [LARGE SCALE GENOMIC DNA]</scope>
    <source>
        <strain evidence="9">DSM 45422</strain>
    </source>
</reference>
<comment type="subcellular location">
    <subcellularLocation>
        <location evidence="1">Cell membrane</location>
        <topology evidence="1">Multi-pass membrane protein</topology>
    </subcellularLocation>
</comment>
<keyword evidence="5 7" id="KW-1133">Transmembrane helix</keyword>
<feature type="transmembrane region" description="Helical" evidence="7">
    <location>
        <begin position="348"/>
        <end position="366"/>
    </location>
</feature>
<organism evidence="8 9">
    <name type="scientific">Geodermatophilus africanus</name>
    <dbReference type="NCBI Taxonomy" id="1137993"/>
    <lineage>
        <taxon>Bacteria</taxon>
        <taxon>Bacillati</taxon>
        <taxon>Actinomycetota</taxon>
        <taxon>Actinomycetes</taxon>
        <taxon>Geodermatophilales</taxon>
        <taxon>Geodermatophilaceae</taxon>
        <taxon>Geodermatophilus</taxon>
    </lineage>
</organism>
<gene>
    <name evidence="8" type="ORF">SAMN05660209_04636</name>
</gene>
<evidence type="ECO:0000256" key="3">
    <source>
        <dbReference type="ARBA" id="ARBA00022475"/>
    </source>
</evidence>
<feature type="transmembrane region" description="Helical" evidence="7">
    <location>
        <begin position="36"/>
        <end position="63"/>
    </location>
</feature>
<sequence length="460" mass="46827">MRRGFAWTALGRALVQVAQLANVVILARVLTPADFGLATVTASIVVISTLVADVGISTSIVHFRTAGARFAGSALSLNLLASLLVGAVLVLAAPQIASFFGGDGLVPLLYVAAAGVAASPWSVPLGSLAAQQRFGAIVTVEVSGAVLAFAVSLGLALAGAGAVSLVAGPALSGVVQAAAFYVLARQRNRLRWDRGSIRDMLGYGMPLVGYGLLSTFASNVDRLSLARTGSAFSVGLYSRAAQFAALPNAVLQSVVHRVMLPSLARLGPSIAAQFAPWRRTTHDCMLLSCGAIAVGCTTAEFIVFVALGNQWLGAASPLSVLLAGAPFLIYQGLATVLLQACGRTRLQLGLGAVTAVITIVAAVVAAREGVLALAIAVSLAAVVSSLFWTYAIGRVAGGRPFAGVGVLLRPLAFGAVVAAVTGAPLLYGDGRELATVVVQLVLGLALSAGAVIMIRRARRV</sequence>
<dbReference type="PANTHER" id="PTHR30250:SF10">
    <property type="entry name" value="LIPOPOLYSACCHARIDE BIOSYNTHESIS PROTEIN WZXC"/>
    <property type="match status" value="1"/>
</dbReference>
<accession>A0A1H3Q777</accession>
<evidence type="ECO:0000256" key="6">
    <source>
        <dbReference type="ARBA" id="ARBA00023136"/>
    </source>
</evidence>
<feature type="transmembrane region" description="Helical" evidence="7">
    <location>
        <begin position="433"/>
        <end position="454"/>
    </location>
</feature>
<feature type="transmembrane region" description="Helical" evidence="7">
    <location>
        <begin position="404"/>
        <end position="427"/>
    </location>
</feature>
<feature type="transmembrane region" description="Helical" evidence="7">
    <location>
        <begin position="319"/>
        <end position="341"/>
    </location>
</feature>
<dbReference type="GO" id="GO:0005886">
    <property type="term" value="C:plasma membrane"/>
    <property type="evidence" value="ECO:0007669"/>
    <property type="project" value="UniProtKB-SubCell"/>
</dbReference>
<comment type="similarity">
    <text evidence="2">Belongs to the polysaccharide synthase family.</text>
</comment>
<evidence type="ECO:0000256" key="1">
    <source>
        <dbReference type="ARBA" id="ARBA00004651"/>
    </source>
</evidence>
<dbReference type="AlphaFoldDB" id="A0A1H3Q777"/>
<evidence type="ECO:0000256" key="2">
    <source>
        <dbReference type="ARBA" id="ARBA00007430"/>
    </source>
</evidence>
<dbReference type="EMBL" id="FNOT01000020">
    <property type="protein sequence ID" value="SDZ09120.1"/>
    <property type="molecule type" value="Genomic_DNA"/>
</dbReference>